<name>A0A0N4UM74_DRAME</name>
<evidence type="ECO:0000313" key="18">
    <source>
        <dbReference type="Proteomes" id="UP000274756"/>
    </source>
</evidence>
<feature type="domain" description="KANL2-like probable zinc-finger" evidence="15">
    <location>
        <begin position="262"/>
        <end position="312"/>
    </location>
</feature>
<keyword evidence="5" id="KW-0597">Phosphoprotein</keyword>
<keyword evidence="8" id="KW-0496">Mitochondrion</keyword>
<keyword evidence="4" id="KW-1017">Isopeptide bond</keyword>
<feature type="compositionally biased region" description="Polar residues" evidence="14">
    <location>
        <begin position="680"/>
        <end position="692"/>
    </location>
</feature>
<reference evidence="19" key="1">
    <citation type="submission" date="2016-04" db="UniProtKB">
        <authorList>
            <consortium name="WormBaseParasite"/>
        </authorList>
    </citation>
    <scope>IDENTIFICATION</scope>
</reference>
<dbReference type="InterPro" id="IPR025927">
    <property type="entry name" value="Znf_KANL2-like"/>
</dbReference>
<dbReference type="GO" id="GO:0006325">
    <property type="term" value="P:chromatin organization"/>
    <property type="evidence" value="ECO:0007669"/>
    <property type="project" value="UniProtKB-KW"/>
</dbReference>
<keyword evidence="18" id="KW-1185">Reference proteome</keyword>
<feature type="compositionally biased region" description="Polar residues" evidence="14">
    <location>
        <begin position="592"/>
        <end position="608"/>
    </location>
</feature>
<evidence type="ECO:0000313" key="19">
    <source>
        <dbReference type="WBParaSite" id="DME_0000893501-mRNA-1"/>
    </source>
</evidence>
<evidence type="ECO:0000256" key="7">
    <source>
        <dbReference type="ARBA" id="ARBA00022853"/>
    </source>
</evidence>
<evidence type="ECO:0000256" key="12">
    <source>
        <dbReference type="ARBA" id="ARBA00093359"/>
    </source>
</evidence>
<dbReference type="Proteomes" id="UP000274756">
    <property type="component" value="Unassembled WGS sequence"/>
</dbReference>
<dbReference type="PANTHER" id="PTHR13453">
    <property type="entry name" value="KAT8 REGULATORY NSL COMPLEX SUBUNIT 2"/>
    <property type="match status" value="1"/>
</dbReference>
<proteinExistence type="predicted"/>
<evidence type="ECO:0000256" key="2">
    <source>
        <dbReference type="ARBA" id="ARBA00004173"/>
    </source>
</evidence>
<comment type="subcellular location">
    <subcellularLocation>
        <location evidence="2">Mitochondrion</location>
    </subcellularLocation>
    <subcellularLocation>
        <location evidence="1">Nucleus</location>
    </subcellularLocation>
</comment>
<reference evidence="16 18" key="2">
    <citation type="submission" date="2018-11" db="EMBL/GenBank/DDBJ databases">
        <authorList>
            <consortium name="Pathogen Informatics"/>
        </authorList>
    </citation>
    <scope>NUCLEOTIDE SEQUENCE [LARGE SCALE GENOMIC DNA]</scope>
</reference>
<dbReference type="WBParaSite" id="DME_0000893501-mRNA-1">
    <property type="protein sequence ID" value="DME_0000893501-mRNA-1"/>
    <property type="gene ID" value="DME_0000893501"/>
</dbReference>
<accession>A0A0N4UM74</accession>
<dbReference type="InterPro" id="IPR026316">
    <property type="entry name" value="NSL2"/>
</dbReference>
<dbReference type="STRING" id="318479.A0A0N4UM74"/>
<evidence type="ECO:0000256" key="14">
    <source>
        <dbReference type="SAM" id="MobiDB-lite"/>
    </source>
</evidence>
<keyword evidence="6" id="KW-0832">Ubl conjugation</keyword>
<evidence type="ECO:0000256" key="3">
    <source>
        <dbReference type="ARBA" id="ARBA00015508"/>
    </source>
</evidence>
<dbReference type="Pfam" id="PF13891">
    <property type="entry name" value="zf-C3HC3H_KANSL2"/>
    <property type="match status" value="1"/>
</dbReference>
<evidence type="ECO:0000256" key="10">
    <source>
        <dbReference type="ARBA" id="ARBA00032947"/>
    </source>
</evidence>
<feature type="region of interest" description="Disordered" evidence="14">
    <location>
        <begin position="824"/>
        <end position="935"/>
    </location>
</feature>
<evidence type="ECO:0000256" key="11">
    <source>
        <dbReference type="ARBA" id="ARBA00033378"/>
    </source>
</evidence>
<feature type="region of interest" description="Disordered" evidence="14">
    <location>
        <begin position="592"/>
        <end position="639"/>
    </location>
</feature>
<dbReference type="GO" id="GO:0005634">
    <property type="term" value="C:nucleus"/>
    <property type="evidence" value="ECO:0007669"/>
    <property type="project" value="UniProtKB-SubCell"/>
</dbReference>
<gene>
    <name evidence="16" type="ORF">DME_LOCUS10543</name>
</gene>
<comment type="subunit">
    <text evidence="13">Component of the NSL complex at least composed of KAT8/MOF, KANSL1, KANSL2, KANSL3, MCRS1, PHF20, OGT1/OGT, WDR5 and HCFC1.</text>
</comment>
<evidence type="ECO:0000256" key="1">
    <source>
        <dbReference type="ARBA" id="ARBA00004123"/>
    </source>
</evidence>
<dbReference type="GO" id="GO:0044545">
    <property type="term" value="C:NSL complex"/>
    <property type="evidence" value="ECO:0007669"/>
    <property type="project" value="TreeGrafter"/>
</dbReference>
<organism evidence="17 19">
    <name type="scientific">Dracunculus medinensis</name>
    <name type="common">Guinea worm</name>
    <dbReference type="NCBI Taxonomy" id="318479"/>
    <lineage>
        <taxon>Eukaryota</taxon>
        <taxon>Metazoa</taxon>
        <taxon>Ecdysozoa</taxon>
        <taxon>Nematoda</taxon>
        <taxon>Chromadorea</taxon>
        <taxon>Rhabditida</taxon>
        <taxon>Spirurina</taxon>
        <taxon>Dracunculoidea</taxon>
        <taxon>Dracunculidae</taxon>
        <taxon>Dracunculus</taxon>
    </lineage>
</organism>
<dbReference type="EMBL" id="UYYG01001224">
    <property type="protein sequence ID" value="VDN60570.1"/>
    <property type="molecule type" value="Genomic_DNA"/>
</dbReference>
<dbReference type="GO" id="GO:0005739">
    <property type="term" value="C:mitochondrion"/>
    <property type="evidence" value="ECO:0007669"/>
    <property type="project" value="UniProtKB-SubCell"/>
</dbReference>
<evidence type="ECO:0000256" key="5">
    <source>
        <dbReference type="ARBA" id="ARBA00022553"/>
    </source>
</evidence>
<dbReference type="AlphaFoldDB" id="A0A0N4UM74"/>
<dbReference type="OrthoDB" id="5876648at2759"/>
<evidence type="ECO:0000256" key="13">
    <source>
        <dbReference type="ARBA" id="ARBA00093543"/>
    </source>
</evidence>
<evidence type="ECO:0000313" key="17">
    <source>
        <dbReference type="Proteomes" id="UP000038040"/>
    </source>
</evidence>
<feature type="compositionally biased region" description="Polar residues" evidence="14">
    <location>
        <begin position="862"/>
        <end position="882"/>
    </location>
</feature>
<dbReference type="Proteomes" id="UP000038040">
    <property type="component" value="Unplaced"/>
</dbReference>
<protein>
    <recommendedName>
        <fullName evidence="3">KAT8 regulatory NSL complex subunit 2</fullName>
    </recommendedName>
    <alternativeName>
        <fullName evidence="11">NSL complex protein NSL2</fullName>
    </alternativeName>
    <alternativeName>
        <fullName evidence="10">Non-specific lethal 2 homolog</fullName>
    </alternativeName>
</protein>
<dbReference type="PANTHER" id="PTHR13453:SF1">
    <property type="entry name" value="KAT8 REGULATORY NSL COMPLEX SUBUNIT 2"/>
    <property type="match status" value="1"/>
</dbReference>
<evidence type="ECO:0000256" key="8">
    <source>
        <dbReference type="ARBA" id="ARBA00023128"/>
    </source>
</evidence>
<feature type="compositionally biased region" description="Polar residues" evidence="14">
    <location>
        <begin position="830"/>
        <end position="840"/>
    </location>
</feature>
<evidence type="ECO:0000256" key="6">
    <source>
        <dbReference type="ARBA" id="ARBA00022843"/>
    </source>
</evidence>
<comment type="function">
    <text evidence="12">Non-catalytic component of the NSL histone acetyltransferase complex, a multiprotein complex that mediates histone H4 acetylation at 'Lys-5'- and 'Lys-8' (H4K5ac and H4K8ac) at transcription start sites and promotes transcription initiation. Required for NSL complex stability and for transcription of intraciliary transport genes in both ciliated and non-ciliated cells by regulating histone H4 acetylation at 'Lys-5'- and 'Lys-12' (H4K5ac and H4K12ac). This is necessary for cilium assembly in ciliated cells and for organization of the microtubule cytoskeleton in non-ciliated cells. Required within the NSL complex to maintain nuclear architecture stability by promoting KAT8-mediated acetylation of lamin LMNA.</text>
</comment>
<feature type="region of interest" description="Disordered" evidence="14">
    <location>
        <begin position="666"/>
        <end position="692"/>
    </location>
</feature>
<evidence type="ECO:0000256" key="4">
    <source>
        <dbReference type="ARBA" id="ARBA00022499"/>
    </source>
</evidence>
<feature type="compositionally biased region" description="Polar residues" evidence="14">
    <location>
        <begin position="910"/>
        <end position="924"/>
    </location>
</feature>
<feature type="compositionally biased region" description="Low complexity" evidence="14">
    <location>
        <begin position="667"/>
        <end position="678"/>
    </location>
</feature>
<evidence type="ECO:0000313" key="16">
    <source>
        <dbReference type="EMBL" id="VDN60570.1"/>
    </source>
</evidence>
<evidence type="ECO:0000259" key="15">
    <source>
        <dbReference type="Pfam" id="PF13891"/>
    </source>
</evidence>
<feature type="region of interest" description="Disordered" evidence="14">
    <location>
        <begin position="437"/>
        <end position="456"/>
    </location>
</feature>
<keyword evidence="9" id="KW-0539">Nucleus</keyword>
<sequence length="935" mass="106452">MRNNKTNSSSTRTKERRAWKCRVVEETATDDMAQCCYISRRTRLHCKNLRPKSALTKEGFCEVHPRFFQQLRQMAKAEQRRNDQGFYSLANGDEDGSIEISDIDETFVTTSDWPFSQQDLYNELHSDDDEDNPLKNAGIVTEEEILVCKLAILKRKRKALRDLRQLLYEKSKRRAIFFKKKIAEEAKKGPIVAYTKNEKRLKMIHKANKKYRRWQQSFISQYMNRRLARRQKIGDDPQKPLDYLKTNKINGEAMSGEGKVEDKCQNPALPLNNFCIKHILRDSKQSLFTKCNECENAALHFEDRICYCFKHSLQRPYQKIESLQSSSSTNSVLLQKDNLINKGSGKIQRDFDNEKRNMKKQPFDKNCSSSAISPKVIAPDFPSMGQKCIQYDGSVIDSRNKIQENVADVKSPPVKVVLIGEDDDLEENRIVPSGRRNNVRTIPVSSPPPAAGIPSRTIPFERQADRYSINSHMNETTTMISDIKQQSMYLQRKEDSEFSCARVRPFVHAPGRSDFRKMERSIPQRFIAVEKRNYNGSDYNQQSPIIQRVRMSGPKKFTSFVFQTVSPQNPSNSTSIDSMRRASISANSNFTQPSTVLRSMPSGTNLRGVQSDRFTDPSTITLGPTIPLREESQTSSYSGNASRISQYVIHGRPQFSSLQFASGRGNSFSSPSWPSRSPAVATNRSNPDSTTFNYLDRSKRTNYEEYQRRQSDRNFPISSARTRLIAINPSSSLHFDQTYQGYISNFNNRPVKEVLRLQHGRFAQQQQNLQPEADVQLQGSLETAAAVASISSALMDKEPQDDEESSTSANQNLTEIENINEKAVEETHSSHMQTTNIQSVKTDERIQNISQNEKNEEERSNAETSSENHSTTNPSFSAQQRNDGSEDGLTMLAMAAESCAANETHEELSNIESTEPSSVRTSYLNMGLEQEDDED</sequence>
<evidence type="ECO:0000256" key="9">
    <source>
        <dbReference type="ARBA" id="ARBA00023242"/>
    </source>
</evidence>
<keyword evidence="7" id="KW-0156">Chromatin regulator</keyword>